<comment type="caution">
    <text evidence="2">The sequence shown here is derived from an EMBL/GenBank/DDBJ whole genome shotgun (WGS) entry which is preliminary data.</text>
</comment>
<dbReference type="EMBL" id="CATKSN020000534">
    <property type="protein sequence ID" value="CAI9149690.1"/>
    <property type="molecule type" value="Genomic_DNA"/>
</dbReference>
<feature type="compositionally biased region" description="Basic residues" evidence="1">
    <location>
        <begin position="73"/>
        <end position="90"/>
    </location>
</feature>
<protein>
    <submittedName>
        <fullName evidence="2">Uncharacterized protein</fullName>
    </submittedName>
</protein>
<feature type="compositionally biased region" description="Pro residues" evidence="1">
    <location>
        <begin position="281"/>
        <end position="290"/>
    </location>
</feature>
<evidence type="ECO:0000256" key="1">
    <source>
        <dbReference type="SAM" id="MobiDB-lite"/>
    </source>
</evidence>
<evidence type="ECO:0000313" key="3">
    <source>
        <dbReference type="Proteomes" id="UP001176941"/>
    </source>
</evidence>
<accession>A0ABN8XM81</accession>
<feature type="compositionally biased region" description="Gly residues" evidence="1">
    <location>
        <begin position="236"/>
        <end position="245"/>
    </location>
</feature>
<feature type="region of interest" description="Disordered" evidence="1">
    <location>
        <begin position="1"/>
        <end position="290"/>
    </location>
</feature>
<reference evidence="2" key="1">
    <citation type="submission" date="2023-04" db="EMBL/GenBank/DDBJ databases">
        <authorList>
            <consortium name="ELIXIR-Norway"/>
        </authorList>
    </citation>
    <scope>NUCLEOTIDE SEQUENCE [LARGE SCALE GENOMIC DNA]</scope>
</reference>
<name>A0ABN8XM81_RANTA</name>
<evidence type="ECO:0000313" key="2">
    <source>
        <dbReference type="EMBL" id="CAI9149690.1"/>
    </source>
</evidence>
<feature type="compositionally biased region" description="Basic and acidic residues" evidence="1">
    <location>
        <begin position="178"/>
        <end position="193"/>
    </location>
</feature>
<feature type="compositionally biased region" description="Low complexity" evidence="1">
    <location>
        <begin position="246"/>
        <end position="259"/>
    </location>
</feature>
<proteinExistence type="predicted"/>
<organism evidence="2 3">
    <name type="scientific">Rangifer tarandus platyrhynchus</name>
    <name type="common">Svalbard reindeer</name>
    <dbReference type="NCBI Taxonomy" id="3082113"/>
    <lineage>
        <taxon>Eukaryota</taxon>
        <taxon>Metazoa</taxon>
        <taxon>Chordata</taxon>
        <taxon>Craniata</taxon>
        <taxon>Vertebrata</taxon>
        <taxon>Euteleostomi</taxon>
        <taxon>Mammalia</taxon>
        <taxon>Eutheria</taxon>
        <taxon>Laurasiatheria</taxon>
        <taxon>Artiodactyla</taxon>
        <taxon>Ruminantia</taxon>
        <taxon>Pecora</taxon>
        <taxon>Cervidae</taxon>
        <taxon>Odocoileinae</taxon>
        <taxon>Rangifer</taxon>
    </lineage>
</organism>
<feature type="compositionally biased region" description="Basic and acidic residues" evidence="1">
    <location>
        <begin position="56"/>
        <end position="68"/>
    </location>
</feature>
<sequence>MGAQGPGCAPPMPEGGSEDRGPRSAAGPNQTPPGPRGPEPRTEVGRRGRRQGAGLERPRAGGRRDLRAPHPNPKPRHARPTGRSGSRKHSGPPGRARFAGQGCLCAGTGRLRPGCRPWPARPVERQVPGRVGAQGPGCAPPMPEGGSEDRVPRSAAGPNQIPPGPRGPEPRTGVGRGGADRGRAWRGPGREGAETSAPLTPTPSPGMHARPAARGPGNTPGPRAGPGLLARVTGVRGRGGFGRAAGPGRRAPWKGAAGWLDKAHQSEKEAQRRVFKGAWRQPPPSKIIPP</sequence>
<feature type="compositionally biased region" description="Basic and acidic residues" evidence="1">
    <location>
        <begin position="261"/>
        <end position="272"/>
    </location>
</feature>
<keyword evidence="3" id="KW-1185">Reference proteome</keyword>
<gene>
    <name evidence="2" type="ORF">MRATA1EN1_LOCUS31308</name>
</gene>
<dbReference type="Proteomes" id="UP001176941">
    <property type="component" value="Unassembled WGS sequence"/>
</dbReference>